<evidence type="ECO:0000256" key="1">
    <source>
        <dbReference type="SAM" id="SignalP"/>
    </source>
</evidence>
<evidence type="ECO:0000313" key="3">
    <source>
        <dbReference type="Proteomes" id="UP001278766"/>
    </source>
</evidence>
<dbReference type="AlphaFoldDB" id="A0AAE0LPT3"/>
<proteinExistence type="predicted"/>
<reference evidence="2" key="2">
    <citation type="submission" date="2023-06" db="EMBL/GenBank/DDBJ databases">
        <authorList>
            <consortium name="Lawrence Berkeley National Laboratory"/>
            <person name="Haridas S."/>
            <person name="Hensen N."/>
            <person name="Bonometti L."/>
            <person name="Westerberg I."/>
            <person name="Brannstrom I.O."/>
            <person name="Guillou S."/>
            <person name="Cros-Aarteil S."/>
            <person name="Calhoun S."/>
            <person name="Kuo A."/>
            <person name="Mondo S."/>
            <person name="Pangilinan J."/>
            <person name="Riley R."/>
            <person name="Labutti K."/>
            <person name="Andreopoulos B."/>
            <person name="Lipzen A."/>
            <person name="Chen C."/>
            <person name="Yanf M."/>
            <person name="Daum C."/>
            <person name="Ng V."/>
            <person name="Clum A."/>
            <person name="Steindorff A."/>
            <person name="Ohm R."/>
            <person name="Martin F."/>
            <person name="Silar P."/>
            <person name="Natvig D."/>
            <person name="Lalanne C."/>
            <person name="Gautier V."/>
            <person name="Ament-Velasquez S.L."/>
            <person name="Kruys A."/>
            <person name="Hutchinson M.I."/>
            <person name="Powell A.J."/>
            <person name="Barry K."/>
            <person name="Miller A.N."/>
            <person name="Grigoriev I.V."/>
            <person name="Debuchy R."/>
            <person name="Gladieux P."/>
            <person name="Thoren M.H."/>
            <person name="Johannesson H."/>
        </authorList>
    </citation>
    <scope>NUCLEOTIDE SEQUENCE</scope>
    <source>
        <strain evidence="2">CBS 168.71</strain>
    </source>
</reference>
<name>A0AAE0LPT3_9PEZI</name>
<dbReference type="RefSeq" id="XP_062656319.1">
    <property type="nucleotide sequence ID" value="XM_062808150.1"/>
</dbReference>
<feature type="signal peptide" evidence="1">
    <location>
        <begin position="1"/>
        <end position="21"/>
    </location>
</feature>
<accession>A0AAE0LPT3</accession>
<dbReference type="Proteomes" id="UP001278766">
    <property type="component" value="Unassembled WGS sequence"/>
</dbReference>
<dbReference type="EMBL" id="JAUEPN010000006">
    <property type="protein sequence ID" value="KAK3292805.1"/>
    <property type="molecule type" value="Genomic_DNA"/>
</dbReference>
<dbReference type="GeneID" id="87845098"/>
<keyword evidence="3" id="KW-1185">Reference proteome</keyword>
<organism evidence="2 3">
    <name type="scientific">Chaetomium fimeti</name>
    <dbReference type="NCBI Taxonomy" id="1854472"/>
    <lineage>
        <taxon>Eukaryota</taxon>
        <taxon>Fungi</taxon>
        <taxon>Dikarya</taxon>
        <taxon>Ascomycota</taxon>
        <taxon>Pezizomycotina</taxon>
        <taxon>Sordariomycetes</taxon>
        <taxon>Sordariomycetidae</taxon>
        <taxon>Sordariales</taxon>
        <taxon>Chaetomiaceae</taxon>
        <taxon>Chaetomium</taxon>
    </lineage>
</organism>
<gene>
    <name evidence="2" type="ORF">B0H64DRAFT_476449</name>
</gene>
<keyword evidence="1" id="KW-0732">Signal</keyword>
<dbReference type="PANTHER" id="PTHR40640:SF1">
    <property type="entry name" value="ANCHORED GLYCOPROTEIN, PUTATIVE (AFU_ORTHOLOGUE AFUA_8G04860)-RELATED"/>
    <property type="match status" value="1"/>
</dbReference>
<evidence type="ECO:0000313" key="2">
    <source>
        <dbReference type="EMBL" id="KAK3292805.1"/>
    </source>
</evidence>
<protein>
    <recommendedName>
        <fullName evidence="4">GPI anchored cell wall protein</fullName>
    </recommendedName>
</protein>
<comment type="caution">
    <text evidence="2">The sequence shown here is derived from an EMBL/GenBank/DDBJ whole genome shotgun (WGS) entry which is preliminary data.</text>
</comment>
<sequence>MRSFTIAAAATTLASFANSLAVRDNSTTSANTVDLFLDDAINGQGLYAASIVSVCKDHTVYAIQCTSARDDLVGSQTCGPNAQALTVTQAPTVFQVTFVTESTVAGYEGEVSLAESCELRGTTEADCQATVTMTVEGLTSIDSSTSTLLTGTDVNYYPVTITGGAEKTRAASATDACKPEGNAAAGIGANSVRAAAAALAVGLMGLLVL</sequence>
<evidence type="ECO:0008006" key="4">
    <source>
        <dbReference type="Google" id="ProtNLM"/>
    </source>
</evidence>
<reference evidence="2" key="1">
    <citation type="journal article" date="2023" name="Mol. Phylogenet. Evol.">
        <title>Genome-scale phylogeny and comparative genomics of the fungal order Sordariales.</title>
        <authorList>
            <person name="Hensen N."/>
            <person name="Bonometti L."/>
            <person name="Westerberg I."/>
            <person name="Brannstrom I.O."/>
            <person name="Guillou S."/>
            <person name="Cros-Aarteil S."/>
            <person name="Calhoun S."/>
            <person name="Haridas S."/>
            <person name="Kuo A."/>
            <person name="Mondo S."/>
            <person name="Pangilinan J."/>
            <person name="Riley R."/>
            <person name="LaButti K."/>
            <person name="Andreopoulos B."/>
            <person name="Lipzen A."/>
            <person name="Chen C."/>
            <person name="Yan M."/>
            <person name="Daum C."/>
            <person name="Ng V."/>
            <person name="Clum A."/>
            <person name="Steindorff A."/>
            <person name="Ohm R.A."/>
            <person name="Martin F."/>
            <person name="Silar P."/>
            <person name="Natvig D.O."/>
            <person name="Lalanne C."/>
            <person name="Gautier V."/>
            <person name="Ament-Velasquez S.L."/>
            <person name="Kruys A."/>
            <person name="Hutchinson M.I."/>
            <person name="Powell A.J."/>
            <person name="Barry K."/>
            <person name="Miller A.N."/>
            <person name="Grigoriev I.V."/>
            <person name="Debuchy R."/>
            <person name="Gladieux P."/>
            <person name="Hiltunen Thoren M."/>
            <person name="Johannesson H."/>
        </authorList>
    </citation>
    <scope>NUCLEOTIDE SEQUENCE</scope>
    <source>
        <strain evidence="2">CBS 168.71</strain>
    </source>
</reference>
<feature type="chain" id="PRO_5042219594" description="GPI anchored cell wall protein" evidence="1">
    <location>
        <begin position="22"/>
        <end position="209"/>
    </location>
</feature>
<dbReference type="PANTHER" id="PTHR40640">
    <property type="entry name" value="ANCHORED GLYCOPROTEIN, PUTATIVE (AFU_ORTHOLOGUE AFUA_8G04860)-RELATED"/>
    <property type="match status" value="1"/>
</dbReference>